<protein>
    <submittedName>
        <fullName evidence="2">DUF4406 domain-containing protein</fullName>
    </submittedName>
</protein>
<organism evidence="2 3">
    <name type="scientific">Savagea faecisuis</name>
    <dbReference type="NCBI Taxonomy" id="1274803"/>
    <lineage>
        <taxon>Bacteria</taxon>
        <taxon>Bacillati</taxon>
        <taxon>Bacillota</taxon>
        <taxon>Bacilli</taxon>
        <taxon>Bacillales</taxon>
        <taxon>Caryophanaceae</taxon>
        <taxon>Savagea</taxon>
    </lineage>
</organism>
<sequence length="133" mass="15530">MRNDFFNAKGYPDPTAYLAIKEMLYLPIVYICSPYRGDVETNVGRARTYSRFAVYKGAIPIAPHLLFPQFMDDDNVQERELAMKMNLILLDRCEEIWIFGDTLSQGMARELSRAKRKNKTIRNFTTDMEEIHP</sequence>
<comment type="caution">
    <text evidence="2">The sequence shown here is derived from an EMBL/GenBank/DDBJ whole genome shotgun (WGS) entry which is preliminary data.</text>
</comment>
<evidence type="ECO:0000313" key="3">
    <source>
        <dbReference type="Proteomes" id="UP001596976"/>
    </source>
</evidence>
<dbReference type="Proteomes" id="UP001596976">
    <property type="component" value="Unassembled WGS sequence"/>
</dbReference>
<dbReference type="Pfam" id="PF24963">
    <property type="entry name" value="DUF7768"/>
    <property type="match status" value="1"/>
</dbReference>
<dbReference type="Gene3D" id="3.40.50.10400">
    <property type="entry name" value="Hypothetical protein PA1492"/>
    <property type="match status" value="1"/>
</dbReference>
<evidence type="ECO:0000313" key="2">
    <source>
        <dbReference type="EMBL" id="MFD0942913.1"/>
    </source>
</evidence>
<dbReference type="EMBL" id="JBHTJF010000016">
    <property type="protein sequence ID" value="MFD0942913.1"/>
    <property type="molecule type" value="Genomic_DNA"/>
</dbReference>
<gene>
    <name evidence="2" type="ORF">ACFQ0V_03920</name>
</gene>
<reference evidence="3" key="1">
    <citation type="journal article" date="2019" name="Int. J. Syst. Evol. Microbiol.">
        <title>The Global Catalogue of Microorganisms (GCM) 10K type strain sequencing project: providing services to taxonomists for standard genome sequencing and annotation.</title>
        <authorList>
            <consortium name="The Broad Institute Genomics Platform"/>
            <consortium name="The Broad Institute Genome Sequencing Center for Infectious Disease"/>
            <person name="Wu L."/>
            <person name="Ma J."/>
        </authorList>
    </citation>
    <scope>NUCLEOTIDE SEQUENCE [LARGE SCALE GENOMIC DNA]</scope>
    <source>
        <strain evidence="3">CCUG 63563</strain>
    </source>
</reference>
<accession>A0ABW3GUK6</accession>
<evidence type="ECO:0000259" key="1">
    <source>
        <dbReference type="Pfam" id="PF24963"/>
    </source>
</evidence>
<name>A0ABW3GUK6_9BACL</name>
<keyword evidence="3" id="KW-1185">Reference proteome</keyword>
<dbReference type="SUPFAM" id="SSF52309">
    <property type="entry name" value="N-(deoxy)ribosyltransferase-like"/>
    <property type="match status" value="1"/>
</dbReference>
<dbReference type="RefSeq" id="WP_381009936.1">
    <property type="nucleotide sequence ID" value="NZ_JBHTJF010000016.1"/>
</dbReference>
<feature type="domain" description="DUF7768" evidence="1">
    <location>
        <begin position="27"/>
        <end position="124"/>
    </location>
</feature>
<dbReference type="InterPro" id="IPR056670">
    <property type="entry name" value="DUF7768"/>
</dbReference>
<proteinExistence type="predicted"/>